<proteinExistence type="inferred from homology"/>
<keyword evidence="9 12" id="KW-0333">Golgi apparatus</keyword>
<dbReference type="InterPro" id="IPR029044">
    <property type="entry name" value="Nucleotide-diphossugar_trans"/>
</dbReference>
<name>A0A9D3SGS7_9TELE</name>
<comment type="similarity">
    <text evidence="2 12">Belongs to the glycosyltransferase 2 family.</text>
</comment>
<feature type="domain" description="Glycosyltransferase 2-like" evidence="14">
    <location>
        <begin position="282"/>
        <end position="445"/>
    </location>
</feature>
<dbReference type="Gene3D" id="3.90.550.10">
    <property type="entry name" value="Spore Coat Polysaccharide Biosynthesis Protein SpsA, Chain A"/>
    <property type="match status" value="1"/>
</dbReference>
<dbReference type="InterPro" id="IPR001173">
    <property type="entry name" value="Glyco_trans_2-like"/>
</dbReference>
<dbReference type="PANTHER" id="PTHR15046">
    <property type="entry name" value="GLYCO_TRANS_2-LIKE DOMAIN-CONTAINING PROTEIN"/>
    <property type="match status" value="1"/>
</dbReference>
<keyword evidence="5 12" id="KW-0808">Transferase</keyword>
<comment type="caution">
    <text evidence="15">The sequence shown here is derived from an EMBL/GenBank/DDBJ whole genome shotgun (WGS) entry which is preliminary data.</text>
</comment>
<evidence type="ECO:0000256" key="11">
    <source>
        <dbReference type="ARBA" id="ARBA00023157"/>
    </source>
</evidence>
<feature type="transmembrane region" description="Helical" evidence="13">
    <location>
        <begin position="12"/>
        <end position="31"/>
    </location>
</feature>
<dbReference type="InterPro" id="IPR011143">
    <property type="entry name" value="GM2_synthase"/>
</dbReference>
<dbReference type="Pfam" id="PF00535">
    <property type="entry name" value="Glycos_transf_2"/>
    <property type="match status" value="1"/>
</dbReference>
<evidence type="ECO:0000256" key="5">
    <source>
        <dbReference type="ARBA" id="ARBA00022679"/>
    </source>
</evidence>
<evidence type="ECO:0000256" key="3">
    <source>
        <dbReference type="ARBA" id="ARBA00011748"/>
    </source>
</evidence>
<keyword evidence="7" id="KW-0735">Signal-anchor</keyword>
<evidence type="ECO:0000256" key="1">
    <source>
        <dbReference type="ARBA" id="ARBA00004323"/>
    </source>
</evidence>
<keyword evidence="11" id="KW-1015">Disulfide bond</keyword>
<keyword evidence="4 12" id="KW-0328">Glycosyltransferase</keyword>
<dbReference type="SUPFAM" id="SSF53448">
    <property type="entry name" value="Nucleotide-diphospho-sugar transferases"/>
    <property type="match status" value="1"/>
</dbReference>
<dbReference type="GO" id="GO:0001574">
    <property type="term" value="P:ganglioside biosynthetic process"/>
    <property type="evidence" value="ECO:0007669"/>
    <property type="project" value="TreeGrafter"/>
</dbReference>
<comment type="subcellular location">
    <subcellularLocation>
        <location evidence="1">Golgi apparatus membrane</location>
        <topology evidence="1">Single-pass type II membrane protein</topology>
    </subcellularLocation>
</comment>
<dbReference type="PANTHER" id="PTHR15046:SF1">
    <property type="entry name" value="BETA-1,4 N-ACETYLGALACTOSAMINYLTRANSFERASE 1"/>
    <property type="match status" value="1"/>
</dbReference>
<keyword evidence="16" id="KW-1185">Reference proteome</keyword>
<accession>A0A9D3SGS7</accession>
<evidence type="ECO:0000313" key="16">
    <source>
        <dbReference type="Proteomes" id="UP000824219"/>
    </source>
</evidence>
<comment type="subunit">
    <text evidence="3">Homodimer; disulfide-linked.</text>
</comment>
<keyword evidence="6 13" id="KW-0812">Transmembrane</keyword>
<evidence type="ECO:0000256" key="9">
    <source>
        <dbReference type="ARBA" id="ARBA00023034"/>
    </source>
</evidence>
<dbReference type="OrthoDB" id="2139606at2759"/>
<sequence length="530" mass="59932">MKVNMRVQRVKVLMTFVIFGLLVGFLIHIWTPSVPTVTDGQRRLNSTIKKLLDRNEQLRNSKTTVLYRLKETTAQNECVCQGDAWHLNVPFGNLFFPRVGAEELRPAFSAKELEEIKKRRRHEYNNYVSRSHTAVNLLIIAEANIPLQYPTQGVEVQPKKSTLIPGLALKVKSKRVYRVNLTASMGTFDVAAMVDEVNISGEGKMQMILSSPLLPALNRQLEFITYTNTIFHPNTADIVQFGTDGYQASFTIKIRHKNIPKLYDPGPVGPKGEYNISTLVTIATKTFLRYDKLQDLIDSIRQFYPTITIIIADDSEHPKPVTGPYIEYYTMPFKKGWFAGRNLAISQVTTKYVLWVDDDFIFTSSTRLEKMVDVLENTSLDLVGGAVREVTGYTATYCHIISTEKGGEDGDCLHMRRGFYHALKGFPNCVVTDAVINFFMARTDKVQQVGFDPRLARVAHLEFFVDGLGVLQVGSCSDVVVSHASKIKGMLPWGQSETDKAYSKFRYINISNQNALFYFKNHFKCLTSNG</sequence>
<dbReference type="GO" id="GO:0008376">
    <property type="term" value="F:acetylgalactosaminyltransferase activity"/>
    <property type="evidence" value="ECO:0007669"/>
    <property type="project" value="TreeGrafter"/>
</dbReference>
<evidence type="ECO:0000256" key="4">
    <source>
        <dbReference type="ARBA" id="ARBA00022676"/>
    </source>
</evidence>
<evidence type="ECO:0000256" key="2">
    <source>
        <dbReference type="ARBA" id="ARBA00006739"/>
    </source>
</evidence>
<organism evidence="15 16">
    <name type="scientific">Hemibagrus wyckioides</name>
    <dbReference type="NCBI Taxonomy" id="337641"/>
    <lineage>
        <taxon>Eukaryota</taxon>
        <taxon>Metazoa</taxon>
        <taxon>Chordata</taxon>
        <taxon>Craniata</taxon>
        <taxon>Vertebrata</taxon>
        <taxon>Euteleostomi</taxon>
        <taxon>Actinopterygii</taxon>
        <taxon>Neopterygii</taxon>
        <taxon>Teleostei</taxon>
        <taxon>Ostariophysi</taxon>
        <taxon>Siluriformes</taxon>
        <taxon>Bagridae</taxon>
        <taxon>Hemibagrus</taxon>
    </lineage>
</organism>
<dbReference type="CDD" id="cd00761">
    <property type="entry name" value="Glyco_tranf_GTA_type"/>
    <property type="match status" value="1"/>
</dbReference>
<evidence type="ECO:0000256" key="7">
    <source>
        <dbReference type="ARBA" id="ARBA00022968"/>
    </source>
</evidence>
<evidence type="ECO:0000313" key="15">
    <source>
        <dbReference type="EMBL" id="KAG7323677.1"/>
    </source>
</evidence>
<evidence type="ECO:0000256" key="10">
    <source>
        <dbReference type="ARBA" id="ARBA00023136"/>
    </source>
</evidence>
<evidence type="ECO:0000256" key="8">
    <source>
        <dbReference type="ARBA" id="ARBA00022989"/>
    </source>
</evidence>
<evidence type="ECO:0000259" key="14">
    <source>
        <dbReference type="Pfam" id="PF00535"/>
    </source>
</evidence>
<dbReference type="AlphaFoldDB" id="A0A9D3SGS7"/>
<dbReference type="Proteomes" id="UP000824219">
    <property type="component" value="Linkage Group LG15"/>
</dbReference>
<keyword evidence="8 13" id="KW-1133">Transmembrane helix</keyword>
<gene>
    <name evidence="15" type="ORF">KOW79_013379</name>
</gene>
<dbReference type="FunFam" id="3.90.550.10:FF:000076">
    <property type="entry name" value="Beta-1,4 N-acetylgalactosaminyltransferase"/>
    <property type="match status" value="1"/>
</dbReference>
<evidence type="ECO:0000256" key="13">
    <source>
        <dbReference type="SAM" id="Phobius"/>
    </source>
</evidence>
<dbReference type="PIRSF" id="PIRSF000474">
    <property type="entry name" value="GM2_GD2_synthase"/>
    <property type="match status" value="1"/>
</dbReference>
<dbReference type="GO" id="GO:0000139">
    <property type="term" value="C:Golgi membrane"/>
    <property type="evidence" value="ECO:0007669"/>
    <property type="project" value="UniProtKB-SubCell"/>
</dbReference>
<keyword evidence="10 12" id="KW-0472">Membrane</keyword>
<protein>
    <recommendedName>
        <fullName evidence="12">Beta-1,4 N-acetylgalactosaminyltransferase</fullName>
    </recommendedName>
</protein>
<reference evidence="15 16" key="1">
    <citation type="submission" date="2021-06" db="EMBL/GenBank/DDBJ databases">
        <title>Chromosome-level genome assembly of the red-tail catfish (Hemibagrus wyckioides).</title>
        <authorList>
            <person name="Shao F."/>
        </authorList>
    </citation>
    <scope>NUCLEOTIDE SEQUENCE [LARGE SCALE GENOMIC DNA]</scope>
    <source>
        <strain evidence="15">EC202008001</strain>
        <tissue evidence="15">Blood</tissue>
    </source>
</reference>
<dbReference type="EMBL" id="JAHKSW010000015">
    <property type="protein sequence ID" value="KAG7323677.1"/>
    <property type="molecule type" value="Genomic_DNA"/>
</dbReference>
<evidence type="ECO:0000256" key="6">
    <source>
        <dbReference type="ARBA" id="ARBA00022692"/>
    </source>
</evidence>
<evidence type="ECO:0000256" key="12">
    <source>
        <dbReference type="PIRNR" id="PIRNR000474"/>
    </source>
</evidence>